<dbReference type="RefSeq" id="WP_135478476.1">
    <property type="nucleotide sequence ID" value="NZ_SIJK02000020.1"/>
</dbReference>
<sequence length="403" mass="45257">MNNPFALKKCPFCFEQFTLGDCTVFSSTQFDENGEELVVRPKLEGIRRITEQFIPQKLSYDLFQKHQPYRQCPKCKKPLPYNITSNENCVIGIIGGRGSGKSHYIAALIETLLYRIPTYYEKLGIIEIAPLPKIQAQYRRNYYEPLFVQRGKLQANIPGTLTDPLVFTCSFRPLLEGMHPRSLNLVIIDVSGEDLSNDTNMVRTARFLLHAKGLIMVVDPLVSPSVINCLPEGLKPTEPSGENPLDVLNNLILNTRQHRGMKDGSTLPLPLAVAIGKGDLLGNVINRSDTQIASLIGHDRQLIDADYRNGFRHEIYNYFSTASEKFLNQFDNAPLVQRARQAFRSVSFSAVSATGSHFDEKSGKFQASISPRRCADPLLWLFHQLGYLQTESVTPDPGAIRNP</sequence>
<gene>
    <name evidence="1" type="ORF">EYB53_012260</name>
</gene>
<organism evidence="1 2">
    <name type="scientific">Candidatus Chloroploca mongolica</name>
    <dbReference type="NCBI Taxonomy" id="2528176"/>
    <lineage>
        <taxon>Bacteria</taxon>
        <taxon>Bacillati</taxon>
        <taxon>Chloroflexota</taxon>
        <taxon>Chloroflexia</taxon>
        <taxon>Chloroflexales</taxon>
        <taxon>Chloroflexineae</taxon>
        <taxon>Oscillochloridaceae</taxon>
        <taxon>Candidatus Chloroploca</taxon>
    </lineage>
</organism>
<evidence type="ECO:0008006" key="3">
    <source>
        <dbReference type="Google" id="ProtNLM"/>
    </source>
</evidence>
<keyword evidence="2" id="KW-1185">Reference proteome</keyword>
<protein>
    <recommendedName>
        <fullName evidence="3">AAA+ ATPase domain-containing protein</fullName>
    </recommendedName>
</protein>
<reference evidence="1 2" key="1">
    <citation type="submission" date="2021-03" db="EMBL/GenBank/DDBJ databases">
        <authorList>
            <person name="Grouzdev D.S."/>
        </authorList>
    </citation>
    <scope>NUCLEOTIDE SEQUENCE [LARGE SCALE GENOMIC DNA]</scope>
    <source>
        <strain evidence="1 2">M50-1</strain>
    </source>
</reference>
<dbReference type="InterPro" id="IPR027417">
    <property type="entry name" value="P-loop_NTPase"/>
</dbReference>
<dbReference type="EMBL" id="SIJK02000020">
    <property type="protein sequence ID" value="MBP1466479.1"/>
    <property type="molecule type" value="Genomic_DNA"/>
</dbReference>
<proteinExistence type="predicted"/>
<evidence type="ECO:0000313" key="1">
    <source>
        <dbReference type="EMBL" id="MBP1466479.1"/>
    </source>
</evidence>
<dbReference type="SUPFAM" id="SSF52540">
    <property type="entry name" value="P-loop containing nucleoside triphosphate hydrolases"/>
    <property type="match status" value="1"/>
</dbReference>
<dbReference type="Proteomes" id="UP001193081">
    <property type="component" value="Unassembled WGS sequence"/>
</dbReference>
<accession>A0ABS4DAL4</accession>
<comment type="caution">
    <text evidence="1">The sequence shown here is derived from an EMBL/GenBank/DDBJ whole genome shotgun (WGS) entry which is preliminary data.</text>
</comment>
<name>A0ABS4DAL4_9CHLR</name>
<evidence type="ECO:0000313" key="2">
    <source>
        <dbReference type="Proteomes" id="UP001193081"/>
    </source>
</evidence>